<dbReference type="AlphaFoldDB" id="A0A1Z5HUR4"/>
<accession>A0A1Z5HUR4</accession>
<dbReference type="EMBL" id="BDGJ01000125">
    <property type="protein sequence ID" value="GAW93273.1"/>
    <property type="molecule type" value="Genomic_DNA"/>
</dbReference>
<dbReference type="Proteomes" id="UP000197032">
    <property type="component" value="Unassembled WGS sequence"/>
</dbReference>
<proteinExistence type="predicted"/>
<keyword evidence="3" id="KW-1185">Reference proteome</keyword>
<protein>
    <submittedName>
        <fullName evidence="2">Uncharacterized protein</fullName>
    </submittedName>
</protein>
<evidence type="ECO:0000256" key="1">
    <source>
        <dbReference type="SAM" id="MobiDB-lite"/>
    </source>
</evidence>
<feature type="region of interest" description="Disordered" evidence="1">
    <location>
        <begin position="81"/>
        <end position="101"/>
    </location>
</feature>
<reference evidence="3" key="1">
    <citation type="journal article" date="2017" name="Appl. Environ. Microbiol.">
        <title>Genomic Analysis of Calderihabitans maritimus KKC1, a Thermophilic, Hydrogenogenic, Carboxydotrophic Bacterium Isolated from Marine Sediment.</title>
        <authorList>
            <person name="Omae K."/>
            <person name="Yoneda Y."/>
            <person name="Fukuyama Y."/>
            <person name="Yoshida T."/>
            <person name="Sako Y."/>
        </authorList>
    </citation>
    <scope>NUCLEOTIDE SEQUENCE [LARGE SCALE GENOMIC DNA]</scope>
    <source>
        <strain evidence="3">KKC1</strain>
    </source>
</reference>
<evidence type="ECO:0000313" key="3">
    <source>
        <dbReference type="Proteomes" id="UP000197032"/>
    </source>
</evidence>
<evidence type="ECO:0000313" key="2">
    <source>
        <dbReference type="EMBL" id="GAW93273.1"/>
    </source>
</evidence>
<sequence length="101" mass="11125">MRCVTGSTRVGVLRIVTVNPVVGRCLFVRQVDFKRIIGSTVTAERVLAQVAYTVIHIFARGGVVRRACSRVTVLRLLCPGSSREDGYQHQAQDQSQAQSSH</sequence>
<comment type="caution">
    <text evidence="2">The sequence shown here is derived from an EMBL/GenBank/DDBJ whole genome shotgun (WGS) entry which is preliminary data.</text>
</comment>
<organism evidence="2 3">
    <name type="scientific">Calderihabitans maritimus</name>
    <dbReference type="NCBI Taxonomy" id="1246530"/>
    <lineage>
        <taxon>Bacteria</taxon>
        <taxon>Bacillati</taxon>
        <taxon>Bacillota</taxon>
        <taxon>Clostridia</taxon>
        <taxon>Neomoorellales</taxon>
        <taxon>Calderihabitantaceae</taxon>
        <taxon>Calderihabitans</taxon>
    </lineage>
</organism>
<gene>
    <name evidence="2" type="ORF">KKC1_24120</name>
</gene>
<name>A0A1Z5HUR4_9FIRM</name>
<feature type="compositionally biased region" description="Low complexity" evidence="1">
    <location>
        <begin position="88"/>
        <end position="101"/>
    </location>
</feature>